<name>A0ABW2CWZ2_9ACTN</name>
<feature type="domain" description="ANTAR" evidence="3">
    <location>
        <begin position="182"/>
        <end position="225"/>
    </location>
</feature>
<gene>
    <name evidence="5" type="ORF">ACFQKB_33980</name>
</gene>
<proteinExistence type="predicted"/>
<dbReference type="EMBL" id="JBHSXS010000031">
    <property type="protein sequence ID" value="MFC6884810.1"/>
    <property type="molecule type" value="Genomic_DNA"/>
</dbReference>
<evidence type="ECO:0000259" key="3">
    <source>
        <dbReference type="Pfam" id="PF03861"/>
    </source>
</evidence>
<accession>A0ABW2CWZ2</accession>
<comment type="caution">
    <text evidence="5">The sequence shown here is derived from an EMBL/GenBank/DDBJ whole genome shotgun (WGS) entry which is preliminary data.</text>
</comment>
<evidence type="ECO:0000313" key="5">
    <source>
        <dbReference type="EMBL" id="MFC6884810.1"/>
    </source>
</evidence>
<reference evidence="6" key="1">
    <citation type="journal article" date="2019" name="Int. J. Syst. Evol. Microbiol.">
        <title>The Global Catalogue of Microorganisms (GCM) 10K type strain sequencing project: providing services to taxonomists for standard genome sequencing and annotation.</title>
        <authorList>
            <consortium name="The Broad Institute Genomics Platform"/>
            <consortium name="The Broad Institute Genome Sequencing Center for Infectious Disease"/>
            <person name="Wu L."/>
            <person name="Ma J."/>
        </authorList>
    </citation>
    <scope>NUCLEOTIDE SEQUENCE [LARGE SCALE GENOMIC DNA]</scope>
    <source>
        <strain evidence="6">JCM 3369</strain>
    </source>
</reference>
<evidence type="ECO:0000313" key="6">
    <source>
        <dbReference type="Proteomes" id="UP001596380"/>
    </source>
</evidence>
<keyword evidence="2" id="KW-0804">Transcription</keyword>
<dbReference type="InterPro" id="IPR003018">
    <property type="entry name" value="GAF"/>
</dbReference>
<dbReference type="SUPFAM" id="SSF55781">
    <property type="entry name" value="GAF domain-like"/>
    <property type="match status" value="1"/>
</dbReference>
<dbReference type="InterPro" id="IPR012074">
    <property type="entry name" value="GAF_ANTAR"/>
</dbReference>
<dbReference type="InterPro" id="IPR005561">
    <property type="entry name" value="ANTAR"/>
</dbReference>
<dbReference type="InterPro" id="IPR036388">
    <property type="entry name" value="WH-like_DNA-bd_sf"/>
</dbReference>
<dbReference type="InterPro" id="IPR029016">
    <property type="entry name" value="GAF-like_dom_sf"/>
</dbReference>
<evidence type="ECO:0000256" key="2">
    <source>
        <dbReference type="ARBA" id="ARBA00023163"/>
    </source>
</evidence>
<dbReference type="Pfam" id="PF03861">
    <property type="entry name" value="ANTAR"/>
    <property type="match status" value="1"/>
</dbReference>
<evidence type="ECO:0000259" key="4">
    <source>
        <dbReference type="Pfam" id="PF13185"/>
    </source>
</evidence>
<dbReference type="RefSeq" id="WP_378063865.1">
    <property type="nucleotide sequence ID" value="NZ_JBHSXS010000031.1"/>
</dbReference>
<protein>
    <submittedName>
        <fullName evidence="5">GAF and ANTAR domain-containing protein</fullName>
    </submittedName>
</protein>
<dbReference type="PIRSF" id="PIRSF036625">
    <property type="entry name" value="GAF_ANTAR"/>
    <property type="match status" value="1"/>
</dbReference>
<feature type="domain" description="GAF" evidence="4">
    <location>
        <begin position="25"/>
        <end position="155"/>
    </location>
</feature>
<organism evidence="5 6">
    <name type="scientific">Actinomadura yumaensis</name>
    <dbReference type="NCBI Taxonomy" id="111807"/>
    <lineage>
        <taxon>Bacteria</taxon>
        <taxon>Bacillati</taxon>
        <taxon>Actinomycetota</taxon>
        <taxon>Actinomycetes</taxon>
        <taxon>Streptosporangiales</taxon>
        <taxon>Thermomonosporaceae</taxon>
        <taxon>Actinomadura</taxon>
    </lineage>
</organism>
<dbReference type="Proteomes" id="UP001596380">
    <property type="component" value="Unassembled WGS sequence"/>
</dbReference>
<keyword evidence="1" id="KW-0805">Transcription regulation</keyword>
<dbReference type="Gene3D" id="1.10.10.10">
    <property type="entry name" value="Winged helix-like DNA-binding domain superfamily/Winged helix DNA-binding domain"/>
    <property type="match status" value="1"/>
</dbReference>
<sequence>MERRQRAWRYAIERAAETGEWPVTVARACAVAVPVLGVDGFGVTLVVGPRLREMAGTSGPVGTLVEESQLTVGEGPCTDAYTTLEPVQVPDVEAARDRWPGWVPMVAGRDVGAVFAFPLQVAGVRIGVVDFYRATPEPLGEDRFAEAVAFADVAAGVAFRGHPAPGTLTGLDGTEPPHGFPRVVHQACGMLAAILEVGVDEACARLRAYAYLHEQPLTDLAGQVVSRTFPPQDGEQPGPHL</sequence>
<keyword evidence="6" id="KW-1185">Reference proteome</keyword>
<dbReference type="Pfam" id="PF13185">
    <property type="entry name" value="GAF_2"/>
    <property type="match status" value="1"/>
</dbReference>
<dbReference type="Gene3D" id="3.30.450.40">
    <property type="match status" value="1"/>
</dbReference>
<evidence type="ECO:0000256" key="1">
    <source>
        <dbReference type="ARBA" id="ARBA00023015"/>
    </source>
</evidence>